<gene>
    <name evidence="3" type="ORF">AB2B41_08660</name>
</gene>
<sequence>MFAIGFLSLLSVGFVAMAFDGDDDPVGLEQNEDTQDDLNPPQHQGDDLLSFFDPGTIPLEDPDAEEIQRINAFIAELEANPSDDMSERFEAFIAQLEAERAAEAEEQAAAEEIIEDEETTPEEEVAEEAP</sequence>
<keyword evidence="4" id="KW-1185">Reference proteome</keyword>
<feature type="region of interest" description="Disordered" evidence="1">
    <location>
        <begin position="99"/>
        <end position="130"/>
    </location>
</feature>
<dbReference type="Proteomes" id="UP001556098">
    <property type="component" value="Unassembled WGS sequence"/>
</dbReference>
<feature type="compositionally biased region" description="Acidic residues" evidence="1">
    <location>
        <begin position="22"/>
        <end position="36"/>
    </location>
</feature>
<protein>
    <recommendedName>
        <fullName evidence="5">Secreted protein</fullName>
    </recommendedName>
</protein>
<keyword evidence="2" id="KW-0732">Signal</keyword>
<feature type="chain" id="PRO_5045650828" description="Secreted protein" evidence="2">
    <location>
        <begin position="19"/>
        <end position="130"/>
    </location>
</feature>
<organism evidence="3 4">
    <name type="scientific">Sulfitobacter sediminis</name>
    <dbReference type="NCBI Taxonomy" id="3234186"/>
    <lineage>
        <taxon>Bacteria</taxon>
        <taxon>Pseudomonadati</taxon>
        <taxon>Pseudomonadota</taxon>
        <taxon>Alphaproteobacteria</taxon>
        <taxon>Rhodobacterales</taxon>
        <taxon>Roseobacteraceae</taxon>
        <taxon>Sulfitobacter</taxon>
    </lineage>
</organism>
<dbReference type="RefSeq" id="WP_367877377.1">
    <property type="nucleotide sequence ID" value="NZ_JBFNXX010000005.1"/>
</dbReference>
<evidence type="ECO:0000313" key="4">
    <source>
        <dbReference type="Proteomes" id="UP001556098"/>
    </source>
</evidence>
<name>A0ABV3RL26_9RHOB</name>
<accession>A0ABV3RL26</accession>
<comment type="caution">
    <text evidence="3">The sequence shown here is derived from an EMBL/GenBank/DDBJ whole genome shotgun (WGS) entry which is preliminary data.</text>
</comment>
<reference evidence="3 4" key="1">
    <citation type="submission" date="2024-07" db="EMBL/GenBank/DDBJ databases">
        <title>Marimonas sp.nov., isolated from tidal-flat sediment.</title>
        <authorList>
            <person name="Jayan J.N."/>
            <person name="Lee S.S."/>
        </authorList>
    </citation>
    <scope>NUCLEOTIDE SEQUENCE [LARGE SCALE GENOMIC DNA]</scope>
    <source>
        <strain evidence="3 4">MJW-29</strain>
    </source>
</reference>
<feature type="signal peptide" evidence="2">
    <location>
        <begin position="1"/>
        <end position="18"/>
    </location>
</feature>
<evidence type="ECO:0000313" key="3">
    <source>
        <dbReference type="EMBL" id="MEW9919672.1"/>
    </source>
</evidence>
<proteinExistence type="predicted"/>
<evidence type="ECO:0008006" key="5">
    <source>
        <dbReference type="Google" id="ProtNLM"/>
    </source>
</evidence>
<dbReference type="EMBL" id="JBFNXX010000005">
    <property type="protein sequence ID" value="MEW9919672.1"/>
    <property type="molecule type" value="Genomic_DNA"/>
</dbReference>
<evidence type="ECO:0000256" key="1">
    <source>
        <dbReference type="SAM" id="MobiDB-lite"/>
    </source>
</evidence>
<feature type="region of interest" description="Disordered" evidence="1">
    <location>
        <begin position="22"/>
        <end position="49"/>
    </location>
</feature>
<evidence type="ECO:0000256" key="2">
    <source>
        <dbReference type="SAM" id="SignalP"/>
    </source>
</evidence>
<feature type="compositionally biased region" description="Acidic residues" evidence="1">
    <location>
        <begin position="104"/>
        <end position="130"/>
    </location>
</feature>